<keyword evidence="3" id="KW-0862">Zinc</keyword>
<dbReference type="GO" id="GO:0016846">
    <property type="term" value="F:carbon-sulfur lyase activity"/>
    <property type="evidence" value="ECO:0007669"/>
    <property type="project" value="InterPro"/>
</dbReference>
<evidence type="ECO:0000256" key="3">
    <source>
        <dbReference type="ARBA" id="ARBA00022833"/>
    </source>
</evidence>
<dbReference type="EMBL" id="JXMU01000047">
    <property type="protein sequence ID" value="KPA99865.1"/>
    <property type="molecule type" value="Genomic_DNA"/>
</dbReference>
<accession>A0A0M9GKZ8</accession>
<dbReference type="PANTHER" id="PTHR28620:SF1">
    <property type="entry name" value="CENP-V_GFA DOMAIN-CONTAINING PROTEIN"/>
    <property type="match status" value="1"/>
</dbReference>
<keyword evidence="6" id="KW-1185">Reference proteome</keyword>
<dbReference type="AlphaFoldDB" id="A0A0M9GKZ8"/>
<name>A0A0M9GKZ8_9HYPH</name>
<evidence type="ECO:0000256" key="2">
    <source>
        <dbReference type="ARBA" id="ARBA00022723"/>
    </source>
</evidence>
<comment type="similarity">
    <text evidence="1">Belongs to the Gfa family.</text>
</comment>
<reference evidence="5 6" key="1">
    <citation type="submission" date="2015-01" db="EMBL/GenBank/DDBJ databases">
        <title>Ahrensia donghaiensis sp. nov., a novel dimethylsulphoniopropionate-cleavage bacterium isolated from seawater and emended descriptions of the genus Ahrensia and Ahrensia kielensis.</title>
        <authorList>
            <person name="Liu J."/>
        </authorList>
    </citation>
    <scope>NUCLEOTIDE SEQUENCE [LARGE SCALE GENOMIC DNA]</scope>
    <source>
        <strain evidence="5 6">LZD062</strain>
    </source>
</reference>
<evidence type="ECO:0000313" key="6">
    <source>
        <dbReference type="Proteomes" id="UP000038011"/>
    </source>
</evidence>
<keyword evidence="2" id="KW-0479">Metal-binding</keyword>
<evidence type="ECO:0000259" key="4">
    <source>
        <dbReference type="PROSITE" id="PS51891"/>
    </source>
</evidence>
<evidence type="ECO:0000313" key="5">
    <source>
        <dbReference type="EMBL" id="KPA99865.1"/>
    </source>
</evidence>
<gene>
    <name evidence="5" type="ORF">SU32_16845</name>
</gene>
<feature type="domain" description="CENP-V/GFA" evidence="4">
    <location>
        <begin position="5"/>
        <end position="117"/>
    </location>
</feature>
<evidence type="ECO:0000256" key="1">
    <source>
        <dbReference type="ARBA" id="ARBA00005495"/>
    </source>
</evidence>
<proteinExistence type="inferred from homology"/>
<dbReference type="Proteomes" id="UP000038011">
    <property type="component" value="Unassembled WGS sequence"/>
</dbReference>
<dbReference type="InterPro" id="IPR011057">
    <property type="entry name" value="Mss4-like_sf"/>
</dbReference>
<dbReference type="PROSITE" id="PS51891">
    <property type="entry name" value="CENP_V_GFA"/>
    <property type="match status" value="1"/>
</dbReference>
<dbReference type="Pfam" id="PF04828">
    <property type="entry name" value="GFA"/>
    <property type="match status" value="1"/>
</dbReference>
<dbReference type="PANTHER" id="PTHR28620">
    <property type="entry name" value="CENTROMERE PROTEIN V"/>
    <property type="match status" value="1"/>
</dbReference>
<dbReference type="STRING" id="1514904.SU32_16845"/>
<dbReference type="Gene3D" id="2.170.150.70">
    <property type="match status" value="1"/>
</dbReference>
<protein>
    <submittedName>
        <fullName evidence="5">Aldehyde-activating protein</fullName>
    </submittedName>
</protein>
<dbReference type="RefSeq" id="WP_054000545.1">
    <property type="nucleotide sequence ID" value="NZ_JXMU01000047.1"/>
</dbReference>
<dbReference type="PATRIC" id="fig|1514904.3.peg.2830"/>
<dbReference type="GO" id="GO:0046872">
    <property type="term" value="F:metal ion binding"/>
    <property type="evidence" value="ECO:0007669"/>
    <property type="project" value="UniProtKB-KW"/>
</dbReference>
<dbReference type="InterPro" id="IPR052355">
    <property type="entry name" value="CENP-V-like"/>
</dbReference>
<dbReference type="InterPro" id="IPR006913">
    <property type="entry name" value="CENP-V/GFA"/>
</dbReference>
<sequence>MEKHYKGGCQCGVVSYEVDIDLDGAITCNCSRCQPLGVMLAFAPRENFALHKGADNLTEYRFNKREIEHLFCKTCGIQSFSYGKMPDGTKIVAVNVNTLEGLDPRTLSPTHVDGRAM</sequence>
<dbReference type="SUPFAM" id="SSF51316">
    <property type="entry name" value="Mss4-like"/>
    <property type="match status" value="1"/>
</dbReference>
<comment type="caution">
    <text evidence="5">The sequence shown here is derived from an EMBL/GenBank/DDBJ whole genome shotgun (WGS) entry which is preliminary data.</text>
</comment>
<dbReference type="OrthoDB" id="9807246at2"/>
<organism evidence="5 6">
    <name type="scientific">Ahrensia marina</name>
    <dbReference type="NCBI Taxonomy" id="1514904"/>
    <lineage>
        <taxon>Bacteria</taxon>
        <taxon>Pseudomonadati</taxon>
        <taxon>Pseudomonadota</taxon>
        <taxon>Alphaproteobacteria</taxon>
        <taxon>Hyphomicrobiales</taxon>
        <taxon>Ahrensiaceae</taxon>
        <taxon>Ahrensia</taxon>
    </lineage>
</organism>